<dbReference type="GO" id="GO:0000978">
    <property type="term" value="F:RNA polymerase II cis-regulatory region sequence-specific DNA binding"/>
    <property type="evidence" value="ECO:0007669"/>
    <property type="project" value="TreeGrafter"/>
</dbReference>
<feature type="binding site" evidence="12">
    <location>
        <position position="13"/>
    </location>
    <ligand>
        <name>Zn(2+)</name>
        <dbReference type="ChEBI" id="CHEBI:29105"/>
    </ligand>
</feature>
<feature type="domain" description="C2H2-type" evidence="13">
    <location>
        <begin position="358"/>
        <end position="386"/>
    </location>
</feature>
<dbReference type="Gene3D" id="3.30.160.60">
    <property type="entry name" value="Classic Zinc Finger"/>
    <property type="match status" value="6"/>
</dbReference>
<feature type="domain" description="C2H2-type" evidence="13">
    <location>
        <begin position="330"/>
        <end position="357"/>
    </location>
</feature>
<feature type="domain" description="C2H2-type" evidence="13">
    <location>
        <begin position="191"/>
        <end position="218"/>
    </location>
</feature>
<comment type="similarity">
    <text evidence="2">Belongs to the krueppel C2H2-type zinc-finger protein family.</text>
</comment>
<dbReference type="InterPro" id="IPR013087">
    <property type="entry name" value="Znf_C2H2_type"/>
</dbReference>
<dbReference type="PROSITE" id="PS00028">
    <property type="entry name" value="ZINC_FINGER_C2H2_1"/>
    <property type="match status" value="8"/>
</dbReference>
<dbReference type="Pfam" id="PF00096">
    <property type="entry name" value="zf-C2H2"/>
    <property type="match status" value="4"/>
</dbReference>
<dbReference type="Gene3D" id="3.40.1800.20">
    <property type="match status" value="1"/>
</dbReference>
<evidence type="ECO:0000313" key="16">
    <source>
        <dbReference type="Proteomes" id="UP001153636"/>
    </source>
</evidence>
<dbReference type="AlphaFoldDB" id="A0A9P0CNV7"/>
<keyword evidence="8" id="KW-0238">DNA-binding</keyword>
<dbReference type="Pfam" id="PF07776">
    <property type="entry name" value="zf-AD"/>
    <property type="match status" value="1"/>
</dbReference>
<evidence type="ECO:0000259" key="13">
    <source>
        <dbReference type="PROSITE" id="PS50157"/>
    </source>
</evidence>
<evidence type="ECO:0000256" key="5">
    <source>
        <dbReference type="ARBA" id="ARBA00022771"/>
    </source>
</evidence>
<feature type="binding site" evidence="12">
    <location>
        <position position="10"/>
    </location>
    <ligand>
        <name>Zn(2+)</name>
        <dbReference type="ChEBI" id="CHEBI:29105"/>
    </ligand>
</feature>
<proteinExistence type="inferred from homology"/>
<feature type="binding site" evidence="12">
    <location>
        <position position="51"/>
    </location>
    <ligand>
        <name>Zn(2+)</name>
        <dbReference type="ChEBI" id="CHEBI:29105"/>
    </ligand>
</feature>
<dbReference type="GO" id="GO:0005634">
    <property type="term" value="C:nucleus"/>
    <property type="evidence" value="ECO:0007669"/>
    <property type="project" value="InterPro"/>
</dbReference>
<evidence type="ECO:0000256" key="9">
    <source>
        <dbReference type="ARBA" id="ARBA00023163"/>
    </source>
</evidence>
<dbReference type="Pfam" id="PF12874">
    <property type="entry name" value="zf-met"/>
    <property type="match status" value="1"/>
</dbReference>
<dbReference type="SMART" id="SM00355">
    <property type="entry name" value="ZnF_C2H2"/>
    <property type="match status" value="10"/>
</dbReference>
<dbReference type="EMBL" id="OV651827">
    <property type="protein sequence ID" value="CAH1103943.1"/>
    <property type="molecule type" value="Genomic_DNA"/>
</dbReference>
<dbReference type="GO" id="GO:0008270">
    <property type="term" value="F:zinc ion binding"/>
    <property type="evidence" value="ECO:0007669"/>
    <property type="project" value="UniProtKB-UniRule"/>
</dbReference>
<name>A0A9P0CNV7_9CUCU</name>
<feature type="domain" description="C2H2-type" evidence="13">
    <location>
        <begin position="389"/>
        <end position="416"/>
    </location>
</feature>
<evidence type="ECO:0000256" key="3">
    <source>
        <dbReference type="ARBA" id="ARBA00022723"/>
    </source>
</evidence>
<feature type="domain" description="C2H2-type" evidence="13">
    <location>
        <begin position="301"/>
        <end position="329"/>
    </location>
</feature>
<dbReference type="SUPFAM" id="SSF57667">
    <property type="entry name" value="beta-beta-alpha zinc fingers"/>
    <property type="match status" value="3"/>
</dbReference>
<evidence type="ECO:0000256" key="10">
    <source>
        <dbReference type="ARBA" id="ARBA00023242"/>
    </source>
</evidence>
<feature type="binding site" evidence="12">
    <location>
        <position position="54"/>
    </location>
    <ligand>
        <name>Zn(2+)</name>
        <dbReference type="ChEBI" id="CHEBI:29105"/>
    </ligand>
</feature>
<organism evidence="15 16">
    <name type="scientific">Psylliodes chrysocephalus</name>
    <dbReference type="NCBI Taxonomy" id="3402493"/>
    <lineage>
        <taxon>Eukaryota</taxon>
        <taxon>Metazoa</taxon>
        <taxon>Ecdysozoa</taxon>
        <taxon>Arthropoda</taxon>
        <taxon>Hexapoda</taxon>
        <taxon>Insecta</taxon>
        <taxon>Pterygota</taxon>
        <taxon>Neoptera</taxon>
        <taxon>Endopterygota</taxon>
        <taxon>Coleoptera</taxon>
        <taxon>Polyphaga</taxon>
        <taxon>Cucujiformia</taxon>
        <taxon>Chrysomeloidea</taxon>
        <taxon>Chrysomelidae</taxon>
        <taxon>Galerucinae</taxon>
        <taxon>Alticini</taxon>
        <taxon>Psylliodes</taxon>
    </lineage>
</organism>
<dbReference type="GO" id="GO:0001228">
    <property type="term" value="F:DNA-binding transcription activator activity, RNA polymerase II-specific"/>
    <property type="evidence" value="ECO:0007669"/>
    <property type="project" value="TreeGrafter"/>
</dbReference>
<keyword evidence="9" id="KW-0804">Transcription</keyword>
<evidence type="ECO:0000256" key="1">
    <source>
        <dbReference type="ARBA" id="ARBA00004123"/>
    </source>
</evidence>
<evidence type="ECO:0000256" key="12">
    <source>
        <dbReference type="PROSITE-ProRule" id="PRU01263"/>
    </source>
</evidence>
<feature type="domain" description="C2H2-type" evidence="13">
    <location>
        <begin position="272"/>
        <end position="300"/>
    </location>
</feature>
<reference evidence="15" key="1">
    <citation type="submission" date="2022-01" db="EMBL/GenBank/DDBJ databases">
        <authorList>
            <person name="King R."/>
        </authorList>
    </citation>
    <scope>NUCLEOTIDE SEQUENCE</scope>
</reference>
<dbReference type="InterPro" id="IPR036236">
    <property type="entry name" value="Znf_C2H2_sf"/>
</dbReference>
<feature type="domain" description="C2H2-type" evidence="13">
    <location>
        <begin position="414"/>
        <end position="442"/>
    </location>
</feature>
<dbReference type="InterPro" id="IPR012934">
    <property type="entry name" value="Znf_AD"/>
</dbReference>
<keyword evidence="5 11" id="KW-0863">Zinc-finger</keyword>
<keyword evidence="7" id="KW-0805">Transcription regulation</keyword>
<dbReference type="SUPFAM" id="SSF57716">
    <property type="entry name" value="Glucocorticoid receptor-like (DNA-binding domain)"/>
    <property type="match status" value="1"/>
</dbReference>
<evidence type="ECO:0000256" key="11">
    <source>
        <dbReference type="PROSITE-ProRule" id="PRU00042"/>
    </source>
</evidence>
<protein>
    <submittedName>
        <fullName evidence="15">Uncharacterized protein</fullName>
    </submittedName>
</protein>
<evidence type="ECO:0000256" key="4">
    <source>
        <dbReference type="ARBA" id="ARBA00022737"/>
    </source>
</evidence>
<keyword evidence="3 12" id="KW-0479">Metal-binding</keyword>
<dbReference type="PANTHER" id="PTHR24393">
    <property type="entry name" value="ZINC FINGER PROTEIN"/>
    <property type="match status" value="1"/>
</dbReference>
<evidence type="ECO:0000313" key="15">
    <source>
        <dbReference type="EMBL" id="CAH1103943.1"/>
    </source>
</evidence>
<evidence type="ECO:0000256" key="2">
    <source>
        <dbReference type="ARBA" id="ARBA00006991"/>
    </source>
</evidence>
<evidence type="ECO:0000259" key="14">
    <source>
        <dbReference type="PROSITE" id="PS51915"/>
    </source>
</evidence>
<feature type="domain" description="C2H2-type" evidence="13">
    <location>
        <begin position="445"/>
        <end position="473"/>
    </location>
</feature>
<keyword evidence="6 12" id="KW-0862">Zinc</keyword>
<gene>
    <name evidence="15" type="ORF">PSYICH_LOCUS4777</name>
</gene>
<dbReference type="Proteomes" id="UP001153636">
    <property type="component" value="Chromosome 15"/>
</dbReference>
<dbReference type="OrthoDB" id="6077919at2759"/>
<accession>A0A9P0CNV7</accession>
<dbReference type="PROSITE" id="PS50157">
    <property type="entry name" value="ZINC_FINGER_C2H2_2"/>
    <property type="match status" value="8"/>
</dbReference>
<keyword evidence="10" id="KW-0539">Nucleus</keyword>
<evidence type="ECO:0000256" key="8">
    <source>
        <dbReference type="ARBA" id="ARBA00023125"/>
    </source>
</evidence>
<keyword evidence="4" id="KW-0677">Repeat</keyword>
<evidence type="ECO:0000256" key="7">
    <source>
        <dbReference type="ARBA" id="ARBA00023015"/>
    </source>
</evidence>
<dbReference type="PANTHER" id="PTHR24393:SF15">
    <property type="entry name" value="IP01243P-RELATED"/>
    <property type="match status" value="1"/>
</dbReference>
<comment type="subcellular location">
    <subcellularLocation>
        <location evidence="1">Nucleus</location>
    </subcellularLocation>
</comment>
<dbReference type="PROSITE" id="PS51915">
    <property type="entry name" value="ZAD"/>
    <property type="match status" value="1"/>
</dbReference>
<keyword evidence="16" id="KW-1185">Reference proteome</keyword>
<dbReference type="SMART" id="SM00868">
    <property type="entry name" value="zf-AD"/>
    <property type="match status" value="1"/>
</dbReference>
<dbReference type="FunFam" id="3.30.160.60:FF:000446">
    <property type="entry name" value="Zinc finger protein"/>
    <property type="match status" value="1"/>
</dbReference>
<sequence length="478" mass="54832">MSTQAKLYQCRLCLTKTATRVNIFGGDFPKMLEILTSIKVNENDGLPKFSCTKCAKDVQMALTIKKRIIKAHRILLDALTRKKYLLERTKRFNSEVSIKRVPAVAKSVTPKPVPKPITRIVPIEIPVNSEPTEYAETESSSKTKSVIPAKVKQEKMDEDHDEPFQESQPIDDEELQKIINEVETQVKKVGFTCETCNLTFADKSSYNLHSMKHKKTKCHVCGRLIRTDNFKKHLMLHTAGPSVCSLCGATCKNIESLRGHIFYQHKNTAEQYICEECGKSFRIKYKFILHKKKEHLGVRNFKCDICGKGFFTNGDLISHKKMTHEKLRPHVCEYCGTGFSSSYALKTHKRQHTNEKPFVCEFCTEGFRQRVSLKSHLKSKHGIEEAKEWFCKICDKGFATNYALSIHERLHEVQKCEVCSETFGSSDFLVNHMYDVHGIRNEPKLKCDVCLEEFDSLDLLTNHTWDIHNVKKEADATT</sequence>
<dbReference type="Pfam" id="PF13894">
    <property type="entry name" value="zf-C2H2_4"/>
    <property type="match status" value="1"/>
</dbReference>
<feature type="domain" description="ZAD" evidence="14">
    <location>
        <begin position="8"/>
        <end position="78"/>
    </location>
</feature>
<evidence type="ECO:0000256" key="6">
    <source>
        <dbReference type="ARBA" id="ARBA00022833"/>
    </source>
</evidence>